<dbReference type="PANTHER" id="PTHR21137:SF35">
    <property type="entry name" value="ODORANT RECEPTOR 19A-RELATED"/>
    <property type="match status" value="1"/>
</dbReference>
<dbReference type="GO" id="GO:0004984">
    <property type="term" value="F:olfactory receptor activity"/>
    <property type="evidence" value="ECO:0007669"/>
    <property type="project" value="InterPro"/>
</dbReference>
<organism evidence="11 12">
    <name type="scientific">Cimex lectularius</name>
    <name type="common">Bed bug</name>
    <name type="synonym">Acanthia lectularia</name>
    <dbReference type="NCBI Taxonomy" id="79782"/>
    <lineage>
        <taxon>Eukaryota</taxon>
        <taxon>Metazoa</taxon>
        <taxon>Ecdysozoa</taxon>
        <taxon>Arthropoda</taxon>
        <taxon>Hexapoda</taxon>
        <taxon>Insecta</taxon>
        <taxon>Pterygota</taxon>
        <taxon>Neoptera</taxon>
        <taxon>Paraneoptera</taxon>
        <taxon>Hemiptera</taxon>
        <taxon>Heteroptera</taxon>
        <taxon>Panheteroptera</taxon>
        <taxon>Cimicomorpha</taxon>
        <taxon>Cimicidae</taxon>
        <taxon>Cimex</taxon>
    </lineage>
</organism>
<evidence type="ECO:0000256" key="9">
    <source>
        <dbReference type="ARBA" id="ARBA00023224"/>
    </source>
</evidence>
<keyword evidence="6 10" id="KW-1133">Transmembrane helix</keyword>
<comment type="subcellular location">
    <subcellularLocation>
        <location evidence="1 10">Cell membrane</location>
        <topology evidence="1 10">Multi-pass membrane protein</topology>
    </subcellularLocation>
</comment>
<dbReference type="GO" id="GO:0005549">
    <property type="term" value="F:odorant binding"/>
    <property type="evidence" value="ECO:0007669"/>
    <property type="project" value="InterPro"/>
</dbReference>
<name>A0A8I6RI98_CIMLE</name>
<dbReference type="InterPro" id="IPR004117">
    <property type="entry name" value="7tm6_olfct_rcpt"/>
</dbReference>
<protein>
    <recommendedName>
        <fullName evidence="10">Odorant receptor</fullName>
    </recommendedName>
</protein>
<comment type="caution">
    <text evidence="10">Lacks conserved residue(s) required for the propagation of feature annotation.</text>
</comment>
<gene>
    <name evidence="11" type="primary">106663785</name>
</gene>
<reference evidence="11" key="1">
    <citation type="submission" date="2022-01" db="UniProtKB">
        <authorList>
            <consortium name="EnsemblMetazoa"/>
        </authorList>
    </citation>
    <scope>IDENTIFICATION</scope>
</reference>
<evidence type="ECO:0000313" key="11">
    <source>
        <dbReference type="EnsemblMetazoa" id="XP_014244362.1"/>
    </source>
</evidence>
<dbReference type="OMA" id="TASIYMA"/>
<evidence type="ECO:0000256" key="6">
    <source>
        <dbReference type="ARBA" id="ARBA00022989"/>
    </source>
</evidence>
<feature type="transmembrane region" description="Helical" evidence="10">
    <location>
        <begin position="35"/>
        <end position="55"/>
    </location>
</feature>
<feature type="transmembrane region" description="Helical" evidence="10">
    <location>
        <begin position="126"/>
        <end position="151"/>
    </location>
</feature>
<feature type="transmembrane region" description="Helical" evidence="10">
    <location>
        <begin position="6"/>
        <end position="23"/>
    </location>
</feature>
<keyword evidence="12" id="KW-1185">Reference proteome</keyword>
<keyword evidence="8 10" id="KW-0675">Receptor</keyword>
<keyword evidence="7 10" id="KW-0472">Membrane</keyword>
<keyword evidence="3 10" id="KW-0716">Sensory transduction</keyword>
<dbReference type="Pfam" id="PF02949">
    <property type="entry name" value="7tm_6"/>
    <property type="match status" value="1"/>
</dbReference>
<dbReference type="KEGG" id="clec:106663785"/>
<dbReference type="OrthoDB" id="6614360at2759"/>
<accession>A0A8I6RI98</accession>
<evidence type="ECO:0000256" key="1">
    <source>
        <dbReference type="ARBA" id="ARBA00004651"/>
    </source>
</evidence>
<evidence type="ECO:0000256" key="2">
    <source>
        <dbReference type="ARBA" id="ARBA00022475"/>
    </source>
</evidence>
<keyword evidence="4 10" id="KW-0812">Transmembrane</keyword>
<dbReference type="EnsemblMetazoa" id="XM_014388876.1">
    <property type="protein sequence ID" value="XP_014244362.1"/>
    <property type="gene ID" value="LOC106663785"/>
</dbReference>
<evidence type="ECO:0000313" key="12">
    <source>
        <dbReference type="Proteomes" id="UP000494040"/>
    </source>
</evidence>
<keyword evidence="9 10" id="KW-0807">Transducer</keyword>
<dbReference type="GO" id="GO:0005886">
    <property type="term" value="C:plasma membrane"/>
    <property type="evidence" value="ECO:0007669"/>
    <property type="project" value="UniProtKB-SubCell"/>
</dbReference>
<evidence type="ECO:0000256" key="4">
    <source>
        <dbReference type="ARBA" id="ARBA00022692"/>
    </source>
</evidence>
<evidence type="ECO:0000256" key="3">
    <source>
        <dbReference type="ARBA" id="ARBA00022606"/>
    </source>
</evidence>
<dbReference type="AlphaFoldDB" id="A0A8I6RI98"/>
<comment type="similarity">
    <text evidence="10">Belongs to the insect chemoreceptor superfamily. Heteromeric odorant receptor channel (TC 1.A.69) family.</text>
</comment>
<proteinExistence type="inferred from homology"/>
<keyword evidence="5 10" id="KW-0552">Olfaction</keyword>
<evidence type="ECO:0000256" key="8">
    <source>
        <dbReference type="ARBA" id="ARBA00023170"/>
    </source>
</evidence>
<evidence type="ECO:0000256" key="5">
    <source>
        <dbReference type="ARBA" id="ARBA00022725"/>
    </source>
</evidence>
<sequence>MGKEKSSILLLKNLLTGIGVLPLTDGHSKWIDRVWTLLCFCCGSFLLMSSFQFMIEVPIPIIDKLETLLYITASIHIVSNQAILILKSKAVKILIEDIENLYNILYENENNASILNKWSNRGKRQAYFFISTYIVYTCCNCLMSILHLLIFNVYKSPYSIGTLFVPKDLKALAMVFQVFTMFFGTLIMSIHMSFICIIGTSIAGGMEVLKKELQARSTTDNRDFHLFSYKLHSQIINLTARFNKIYGFPLAILTAFCSIQCCLTTYPLARANVRAQDFVLFCTTNVFPVAICETGNAVFTESNNVFLATYDNYWYNESPKSRKELSIMMLVARRPLHLHFRHVVRFTYETYLSILQTSYSYMAVLRTMERS</sequence>
<evidence type="ECO:0000256" key="7">
    <source>
        <dbReference type="ARBA" id="ARBA00023136"/>
    </source>
</evidence>
<keyword evidence="2" id="KW-1003">Cell membrane</keyword>
<dbReference type="GO" id="GO:0007165">
    <property type="term" value="P:signal transduction"/>
    <property type="evidence" value="ECO:0007669"/>
    <property type="project" value="UniProtKB-KW"/>
</dbReference>
<evidence type="ECO:0000256" key="10">
    <source>
        <dbReference type="RuleBase" id="RU351113"/>
    </source>
</evidence>
<dbReference type="PANTHER" id="PTHR21137">
    <property type="entry name" value="ODORANT RECEPTOR"/>
    <property type="match status" value="1"/>
</dbReference>
<feature type="transmembrane region" description="Helical" evidence="10">
    <location>
        <begin position="171"/>
        <end position="204"/>
    </location>
</feature>
<dbReference type="Proteomes" id="UP000494040">
    <property type="component" value="Unassembled WGS sequence"/>
</dbReference>